<comment type="function">
    <text evidence="8">3'-5' exoribonuclease that releases 5'-nucleoside monophosphates and is involved in maturation of structured RNAs.</text>
</comment>
<dbReference type="RefSeq" id="WP_066517917.1">
    <property type="nucleotide sequence ID" value="NZ_CABMOF010000001.1"/>
</dbReference>
<dbReference type="InterPro" id="IPR004476">
    <property type="entry name" value="RNase_II/RNase_R"/>
</dbReference>
<comment type="caution">
    <text evidence="10">The sequence shown here is derived from an EMBL/GenBank/DDBJ whole genome shotgun (WGS) entry which is preliminary data.</text>
</comment>
<dbReference type="GO" id="GO:0006402">
    <property type="term" value="P:mRNA catabolic process"/>
    <property type="evidence" value="ECO:0007669"/>
    <property type="project" value="TreeGrafter"/>
</dbReference>
<dbReference type="SUPFAM" id="SSF50249">
    <property type="entry name" value="Nucleic acid-binding proteins"/>
    <property type="match status" value="4"/>
</dbReference>
<dbReference type="Gene3D" id="2.40.50.140">
    <property type="entry name" value="Nucleic acid-binding proteins"/>
    <property type="match status" value="3"/>
</dbReference>
<evidence type="ECO:0000256" key="8">
    <source>
        <dbReference type="HAMAP-Rule" id="MF_01895"/>
    </source>
</evidence>
<evidence type="ECO:0000256" key="1">
    <source>
        <dbReference type="ARBA" id="ARBA00001849"/>
    </source>
</evidence>
<dbReference type="NCBIfam" id="TIGR02063">
    <property type="entry name" value="RNase_R"/>
    <property type="match status" value="1"/>
</dbReference>
<dbReference type="STRING" id="626937.HMPREF3293_01881"/>
<organism evidence="10 11">
    <name type="scientific">Christensenella minuta</name>
    <dbReference type="NCBI Taxonomy" id="626937"/>
    <lineage>
        <taxon>Bacteria</taxon>
        <taxon>Bacillati</taxon>
        <taxon>Bacillota</taxon>
        <taxon>Clostridia</taxon>
        <taxon>Christensenellales</taxon>
        <taxon>Christensenellaceae</taxon>
        <taxon>Christensenella</taxon>
    </lineage>
</organism>
<dbReference type="Pfam" id="PF08206">
    <property type="entry name" value="OB_RNB"/>
    <property type="match status" value="1"/>
</dbReference>
<dbReference type="NCBIfam" id="TIGR00358">
    <property type="entry name" value="3_prime_RNase"/>
    <property type="match status" value="1"/>
</dbReference>
<dbReference type="InterPro" id="IPR001900">
    <property type="entry name" value="RNase_II/R"/>
</dbReference>
<dbReference type="EC" id="3.1.13.1" evidence="8"/>
<keyword evidence="3 8" id="KW-0963">Cytoplasm</keyword>
<evidence type="ECO:0000256" key="3">
    <source>
        <dbReference type="ARBA" id="ARBA00022490"/>
    </source>
</evidence>
<gene>
    <name evidence="8" type="primary">rnr</name>
    <name evidence="10" type="ORF">HMPREF3293_01881</name>
</gene>
<dbReference type="SMART" id="SM00357">
    <property type="entry name" value="CSP"/>
    <property type="match status" value="2"/>
</dbReference>
<keyword evidence="5 8" id="KW-0378">Hydrolase</keyword>
<dbReference type="InterPro" id="IPR012340">
    <property type="entry name" value="NA-bd_OB-fold"/>
</dbReference>
<name>A0A136Q3T0_9FIRM</name>
<accession>A0A136Q3T0</accession>
<dbReference type="Pfam" id="PF17876">
    <property type="entry name" value="CSD2"/>
    <property type="match status" value="1"/>
</dbReference>
<evidence type="ECO:0000256" key="7">
    <source>
        <dbReference type="ARBA" id="ARBA00022884"/>
    </source>
</evidence>
<keyword evidence="6 8" id="KW-0269">Exonuclease</keyword>
<protein>
    <recommendedName>
        <fullName evidence="8">Ribonuclease R</fullName>
        <shortName evidence="8">RNase R</shortName>
        <ecNumber evidence="8">3.1.13.1</ecNumber>
    </recommendedName>
</protein>
<dbReference type="InterPro" id="IPR040476">
    <property type="entry name" value="CSD2"/>
</dbReference>
<comment type="catalytic activity">
    <reaction evidence="1 8">
        <text>Exonucleolytic cleavage in the 3'- to 5'-direction to yield nucleoside 5'-phosphates.</text>
        <dbReference type="EC" id="3.1.13.1"/>
    </reaction>
</comment>
<dbReference type="GO" id="GO:0003723">
    <property type="term" value="F:RNA binding"/>
    <property type="evidence" value="ECO:0007669"/>
    <property type="project" value="UniProtKB-UniRule"/>
</dbReference>
<comment type="similarity">
    <text evidence="8">Belongs to the RNR ribonuclease family. RNase R subfamily.</text>
</comment>
<dbReference type="Pfam" id="PF00575">
    <property type="entry name" value="S1"/>
    <property type="match status" value="1"/>
</dbReference>
<keyword evidence="7 8" id="KW-0694">RNA-binding</keyword>
<dbReference type="InterPro" id="IPR050180">
    <property type="entry name" value="RNR_Ribonuclease"/>
</dbReference>
<dbReference type="HAMAP" id="MF_01895">
    <property type="entry name" value="RNase_R"/>
    <property type="match status" value="1"/>
</dbReference>
<evidence type="ECO:0000256" key="4">
    <source>
        <dbReference type="ARBA" id="ARBA00022722"/>
    </source>
</evidence>
<evidence type="ECO:0000256" key="6">
    <source>
        <dbReference type="ARBA" id="ARBA00022839"/>
    </source>
</evidence>
<dbReference type="PROSITE" id="PS50126">
    <property type="entry name" value="S1"/>
    <property type="match status" value="1"/>
</dbReference>
<dbReference type="PATRIC" id="fig|626937.4.peg.1862"/>
<dbReference type="InterPro" id="IPR003029">
    <property type="entry name" value="S1_domain"/>
</dbReference>
<proteinExistence type="inferred from homology"/>
<comment type="subcellular location">
    <subcellularLocation>
        <location evidence="2 8">Cytoplasm</location>
    </subcellularLocation>
</comment>
<dbReference type="PANTHER" id="PTHR23355:SF9">
    <property type="entry name" value="DIS3-LIKE EXONUCLEASE 2"/>
    <property type="match status" value="1"/>
</dbReference>
<evidence type="ECO:0000256" key="2">
    <source>
        <dbReference type="ARBA" id="ARBA00004496"/>
    </source>
</evidence>
<dbReference type="OrthoDB" id="9764149at2"/>
<dbReference type="GO" id="GO:0005829">
    <property type="term" value="C:cytosol"/>
    <property type="evidence" value="ECO:0007669"/>
    <property type="project" value="TreeGrafter"/>
</dbReference>
<dbReference type="EMBL" id="LSZW01000062">
    <property type="protein sequence ID" value="KXK65292.1"/>
    <property type="molecule type" value="Genomic_DNA"/>
</dbReference>
<dbReference type="Pfam" id="PF00773">
    <property type="entry name" value="RNB"/>
    <property type="match status" value="1"/>
</dbReference>
<dbReference type="InterPro" id="IPR011805">
    <property type="entry name" value="RNase_R"/>
</dbReference>
<dbReference type="KEGG" id="cmiu:B1H56_05765"/>
<sequence length="695" mass="77770">MEKTEQVLQKIGDRIYIGIDELAGAVDMPKEALEGVLSELEREYLVKRTKGGKYALASTMGLFRGTLDCKQGGFAFLRTPEDMEDIFISPSHKGGAFNGEDVLVRLSKRQQGGKHLEGKVVKVFSLLPVETVGTVQAKNGTVFVVSDSPGMDDIYIPKKRTRGAKNGQKVVVNVTQRAHQGKSPEGEIMEILGRTGEAGVDILAYARRFGLVSRFPDACKRQAQALAQEKMEFEGRLDLRGQTVFTIDGADAKDLDDAVSLRMLENGNYELGVHIADVSYYVREGSPLDKEALHRGTSAYMVDRVVPMLPQELSNGLCSLNAGEDKLTLSCIMEIDAQGNVTAQKMENTVIRSAHRLTYGGVNRLLEGDAEEREKYTDIADTLMEMNRLAKILRARRFEKGSIDFNIDEPEIILDRKGVPVDVTVRKRGDAEKLIEEFMLRANITVAEQYYYMELPFLYRIHEHPDADRMKELAIFLGNFGIQLKGFQNVHPHAIQEVLEKVAGTTEETIVNTVTLRALKKARYATEPISHFGLAADQYCHFTSPIRRYPDLQVHRIIKALLGGRMDEGYLRHLEKVLPEVAAQSSARERNAIEAERAVQDLKMTEYMSKHIGETFPAVVSGVTKFGIFAELDNTIEGMIPLAQLDDDYYVYYEKEYCVIGEHTKKRITLGDKVKVKVVAADIALAKIEFTFADN</sequence>
<dbReference type="SMART" id="SM00316">
    <property type="entry name" value="S1"/>
    <property type="match status" value="1"/>
</dbReference>
<dbReference type="InterPro" id="IPR013223">
    <property type="entry name" value="RNase_B_OB_dom"/>
</dbReference>
<dbReference type="PANTHER" id="PTHR23355">
    <property type="entry name" value="RIBONUCLEASE"/>
    <property type="match status" value="1"/>
</dbReference>
<dbReference type="Proteomes" id="UP000070366">
    <property type="component" value="Unassembled WGS sequence"/>
</dbReference>
<dbReference type="InterPro" id="IPR011129">
    <property type="entry name" value="CSD"/>
</dbReference>
<dbReference type="CDD" id="cd04471">
    <property type="entry name" value="S1_RNase_R"/>
    <property type="match status" value="1"/>
</dbReference>
<keyword evidence="4 8" id="KW-0540">Nuclease</keyword>
<evidence type="ECO:0000259" key="9">
    <source>
        <dbReference type="PROSITE" id="PS50126"/>
    </source>
</evidence>
<feature type="domain" description="S1 motif" evidence="9">
    <location>
        <begin position="613"/>
        <end position="693"/>
    </location>
</feature>
<dbReference type="AlphaFoldDB" id="A0A136Q3T0"/>
<keyword evidence="11" id="KW-1185">Reference proteome</keyword>
<dbReference type="GO" id="GO:0008859">
    <property type="term" value="F:exoribonuclease II activity"/>
    <property type="evidence" value="ECO:0007669"/>
    <property type="project" value="UniProtKB-UniRule"/>
</dbReference>
<evidence type="ECO:0000313" key="10">
    <source>
        <dbReference type="EMBL" id="KXK65292.1"/>
    </source>
</evidence>
<reference evidence="10 11" key="1">
    <citation type="submission" date="2016-02" db="EMBL/GenBank/DDBJ databases">
        <authorList>
            <person name="Wen L."/>
            <person name="He K."/>
            <person name="Yang H."/>
        </authorList>
    </citation>
    <scope>NUCLEOTIDE SEQUENCE [LARGE SCALE GENOMIC DNA]</scope>
    <source>
        <strain evidence="10 11">DSM 22607</strain>
    </source>
</reference>
<evidence type="ECO:0000313" key="11">
    <source>
        <dbReference type="Proteomes" id="UP000070366"/>
    </source>
</evidence>
<evidence type="ECO:0000256" key="5">
    <source>
        <dbReference type="ARBA" id="ARBA00022801"/>
    </source>
</evidence>
<dbReference type="SMART" id="SM00955">
    <property type="entry name" value="RNB"/>
    <property type="match status" value="1"/>
</dbReference>